<keyword evidence="10 13" id="KW-0408">Iron</keyword>
<dbReference type="GO" id="GO:0005506">
    <property type="term" value="F:iron ion binding"/>
    <property type="evidence" value="ECO:0007669"/>
    <property type="project" value="InterPro"/>
</dbReference>
<comment type="caution">
    <text evidence="15">The sequence shown here is derived from an EMBL/GenBank/DDBJ whole genome shotgun (WGS) entry which is preliminary data.</text>
</comment>
<accession>A0A550CW33</accession>
<keyword evidence="16" id="KW-1185">Reference proteome</keyword>
<keyword evidence="8" id="KW-1133">Transmembrane helix</keyword>
<evidence type="ECO:0000256" key="12">
    <source>
        <dbReference type="ARBA" id="ARBA00023136"/>
    </source>
</evidence>
<dbReference type="Gene3D" id="1.10.630.10">
    <property type="entry name" value="Cytochrome P450"/>
    <property type="match status" value="1"/>
</dbReference>
<comment type="similarity">
    <text evidence="4 14">Belongs to the cytochrome P450 family.</text>
</comment>
<keyword evidence="11 14" id="KW-0503">Monooxygenase</keyword>
<name>A0A550CW33_9AGAR</name>
<dbReference type="GO" id="GO:0020037">
    <property type="term" value="F:heme binding"/>
    <property type="evidence" value="ECO:0007669"/>
    <property type="project" value="InterPro"/>
</dbReference>
<keyword evidence="5 13" id="KW-0349">Heme</keyword>
<feature type="binding site" description="axial binding residue" evidence="13">
    <location>
        <position position="476"/>
    </location>
    <ligand>
        <name>heme</name>
        <dbReference type="ChEBI" id="CHEBI:30413"/>
    </ligand>
    <ligandPart>
        <name>Fe</name>
        <dbReference type="ChEBI" id="CHEBI:18248"/>
    </ligandPart>
</feature>
<dbReference type="InterPro" id="IPR036396">
    <property type="entry name" value="Cyt_P450_sf"/>
</dbReference>
<dbReference type="STRING" id="97359.A0A550CW33"/>
<sequence length="535" mass="59338">MDESSLFQPLNAGLLLTGTFAVYVTLKLTKRTALSDLQGPPKTDWLLGNLPDIYHSQVGELDAKWQALYGDVLKYHGAFGEERIWIADPKAAQYIMQTAGYGFGRASSRRQVLANLLGPGILSADGLDHKRQRHVMLPGFGMSEAKAYVPIFSRYASQVSERWKDLIVRSGSDLEVVNVNRWIARATLDAIGEAAFDYHFSSLTEDDNTLANAYNSISQVNSLPNWKAVFDQELNAKLPEFLRNLLNAYWPSKNVAAAQKIRQVAEDVASKLVTEKTSALEEGKSRRDVMSLLLKANATSEQRARMSDEELLAQMHTIIGAGHETTTNTLAWGLYELAGQPELQTRLRAEIRESCGAGDLSSTVLDGMPYLNAVVKEILRFHPVIYHINREATRDEVVPLSKPIVTTTGQTLDRITIPKGTFTLLAPCAYNRNREIFGDDADTFDPERWLTEGKASATHLGVLGNLMTFGGGNRACLGWRFAALEIATFLAELVGEFEFSLTPECERVRREPLATMMPGLDGKTEMPLRVRLAPE</sequence>
<evidence type="ECO:0000256" key="9">
    <source>
        <dbReference type="ARBA" id="ARBA00023002"/>
    </source>
</evidence>
<evidence type="ECO:0000256" key="5">
    <source>
        <dbReference type="ARBA" id="ARBA00022617"/>
    </source>
</evidence>
<keyword evidence="9 14" id="KW-0560">Oxidoreductase</keyword>
<evidence type="ECO:0000256" key="10">
    <source>
        <dbReference type="ARBA" id="ARBA00023004"/>
    </source>
</evidence>
<evidence type="ECO:0000256" key="13">
    <source>
        <dbReference type="PIRSR" id="PIRSR602401-1"/>
    </source>
</evidence>
<dbReference type="PRINTS" id="PR00463">
    <property type="entry name" value="EP450I"/>
</dbReference>
<keyword evidence="7 13" id="KW-0479">Metal-binding</keyword>
<evidence type="ECO:0000256" key="8">
    <source>
        <dbReference type="ARBA" id="ARBA00022989"/>
    </source>
</evidence>
<organism evidence="15 16">
    <name type="scientific">Schizophyllum amplum</name>
    <dbReference type="NCBI Taxonomy" id="97359"/>
    <lineage>
        <taxon>Eukaryota</taxon>
        <taxon>Fungi</taxon>
        <taxon>Dikarya</taxon>
        <taxon>Basidiomycota</taxon>
        <taxon>Agaricomycotina</taxon>
        <taxon>Agaricomycetes</taxon>
        <taxon>Agaricomycetidae</taxon>
        <taxon>Agaricales</taxon>
        <taxon>Schizophyllaceae</taxon>
        <taxon>Schizophyllum</taxon>
    </lineage>
</organism>
<evidence type="ECO:0000256" key="3">
    <source>
        <dbReference type="ARBA" id="ARBA00004721"/>
    </source>
</evidence>
<evidence type="ECO:0000256" key="4">
    <source>
        <dbReference type="ARBA" id="ARBA00010617"/>
    </source>
</evidence>
<dbReference type="InterPro" id="IPR002401">
    <property type="entry name" value="Cyt_P450_E_grp-I"/>
</dbReference>
<reference evidence="15 16" key="1">
    <citation type="journal article" date="2019" name="New Phytol.">
        <title>Comparative genomics reveals unique wood-decay strategies and fruiting body development in the Schizophyllaceae.</title>
        <authorList>
            <person name="Almasi E."/>
            <person name="Sahu N."/>
            <person name="Krizsan K."/>
            <person name="Balint B."/>
            <person name="Kovacs G.M."/>
            <person name="Kiss B."/>
            <person name="Cseklye J."/>
            <person name="Drula E."/>
            <person name="Henrissat B."/>
            <person name="Nagy I."/>
            <person name="Chovatia M."/>
            <person name="Adam C."/>
            <person name="LaButti K."/>
            <person name="Lipzen A."/>
            <person name="Riley R."/>
            <person name="Grigoriev I.V."/>
            <person name="Nagy L.G."/>
        </authorList>
    </citation>
    <scope>NUCLEOTIDE SEQUENCE [LARGE SCALE GENOMIC DNA]</scope>
    <source>
        <strain evidence="15 16">NL-1724</strain>
    </source>
</reference>
<comment type="pathway">
    <text evidence="3">Secondary metabolite biosynthesis; terpenoid biosynthesis.</text>
</comment>
<gene>
    <name evidence="15" type="ORF">BD626DRAFT_472583</name>
</gene>
<evidence type="ECO:0000256" key="7">
    <source>
        <dbReference type="ARBA" id="ARBA00022723"/>
    </source>
</evidence>
<dbReference type="GO" id="GO:0004497">
    <property type="term" value="F:monooxygenase activity"/>
    <property type="evidence" value="ECO:0007669"/>
    <property type="project" value="UniProtKB-KW"/>
</dbReference>
<dbReference type="CDD" id="cd11069">
    <property type="entry name" value="CYP_FUM15-like"/>
    <property type="match status" value="1"/>
</dbReference>
<dbReference type="GO" id="GO:0016020">
    <property type="term" value="C:membrane"/>
    <property type="evidence" value="ECO:0007669"/>
    <property type="project" value="UniProtKB-SubCell"/>
</dbReference>
<evidence type="ECO:0000313" key="15">
    <source>
        <dbReference type="EMBL" id="TRM68995.1"/>
    </source>
</evidence>
<dbReference type="GO" id="GO:0016705">
    <property type="term" value="F:oxidoreductase activity, acting on paired donors, with incorporation or reduction of molecular oxygen"/>
    <property type="evidence" value="ECO:0007669"/>
    <property type="project" value="InterPro"/>
</dbReference>
<dbReference type="InterPro" id="IPR001128">
    <property type="entry name" value="Cyt_P450"/>
</dbReference>
<comment type="subcellular location">
    <subcellularLocation>
        <location evidence="2">Membrane</location>
    </subcellularLocation>
</comment>
<evidence type="ECO:0000256" key="14">
    <source>
        <dbReference type="RuleBase" id="RU000461"/>
    </source>
</evidence>
<dbReference type="AlphaFoldDB" id="A0A550CW33"/>
<evidence type="ECO:0000256" key="11">
    <source>
        <dbReference type="ARBA" id="ARBA00023033"/>
    </source>
</evidence>
<protein>
    <submittedName>
        <fullName evidence="15">Cytochrome P450</fullName>
    </submittedName>
</protein>
<dbReference type="PROSITE" id="PS00086">
    <property type="entry name" value="CYTOCHROME_P450"/>
    <property type="match status" value="1"/>
</dbReference>
<dbReference type="EMBL" id="VDMD01000001">
    <property type="protein sequence ID" value="TRM68995.1"/>
    <property type="molecule type" value="Genomic_DNA"/>
</dbReference>
<evidence type="ECO:0000256" key="1">
    <source>
        <dbReference type="ARBA" id="ARBA00001971"/>
    </source>
</evidence>
<evidence type="ECO:0000256" key="2">
    <source>
        <dbReference type="ARBA" id="ARBA00004370"/>
    </source>
</evidence>
<evidence type="ECO:0000313" key="16">
    <source>
        <dbReference type="Proteomes" id="UP000320762"/>
    </source>
</evidence>
<dbReference type="Pfam" id="PF00067">
    <property type="entry name" value="p450"/>
    <property type="match status" value="1"/>
</dbReference>
<keyword evidence="12" id="KW-0472">Membrane</keyword>
<proteinExistence type="inferred from homology"/>
<evidence type="ECO:0000256" key="6">
    <source>
        <dbReference type="ARBA" id="ARBA00022692"/>
    </source>
</evidence>
<dbReference type="InterPro" id="IPR050121">
    <property type="entry name" value="Cytochrome_P450_monoxygenase"/>
</dbReference>
<dbReference type="PRINTS" id="PR00385">
    <property type="entry name" value="P450"/>
</dbReference>
<dbReference type="SUPFAM" id="SSF48264">
    <property type="entry name" value="Cytochrome P450"/>
    <property type="match status" value="1"/>
</dbReference>
<keyword evidence="6" id="KW-0812">Transmembrane</keyword>
<dbReference type="InterPro" id="IPR017972">
    <property type="entry name" value="Cyt_P450_CS"/>
</dbReference>
<dbReference type="Proteomes" id="UP000320762">
    <property type="component" value="Unassembled WGS sequence"/>
</dbReference>
<dbReference type="PANTHER" id="PTHR24305:SF166">
    <property type="entry name" value="CYTOCHROME P450 12A4, MITOCHONDRIAL-RELATED"/>
    <property type="match status" value="1"/>
</dbReference>
<dbReference type="PANTHER" id="PTHR24305">
    <property type="entry name" value="CYTOCHROME P450"/>
    <property type="match status" value="1"/>
</dbReference>
<dbReference type="OrthoDB" id="1470350at2759"/>
<comment type="cofactor">
    <cofactor evidence="1 13">
        <name>heme</name>
        <dbReference type="ChEBI" id="CHEBI:30413"/>
    </cofactor>
</comment>